<comment type="similarity">
    <text evidence="2">Belongs to the polysaccharide synthase family.</text>
</comment>
<evidence type="ECO:0000256" key="2">
    <source>
        <dbReference type="ARBA" id="ARBA00007430"/>
    </source>
</evidence>
<evidence type="ECO:0000256" key="7">
    <source>
        <dbReference type="SAM" id="Phobius"/>
    </source>
</evidence>
<feature type="transmembrane region" description="Helical" evidence="7">
    <location>
        <begin position="181"/>
        <end position="200"/>
    </location>
</feature>
<organism evidence="8 9">
    <name type="scientific">Noviherbaspirillum pedocola</name>
    <dbReference type="NCBI Taxonomy" id="2801341"/>
    <lineage>
        <taxon>Bacteria</taxon>
        <taxon>Pseudomonadati</taxon>
        <taxon>Pseudomonadota</taxon>
        <taxon>Betaproteobacteria</taxon>
        <taxon>Burkholderiales</taxon>
        <taxon>Oxalobacteraceae</taxon>
        <taxon>Noviherbaspirillum</taxon>
    </lineage>
</organism>
<gene>
    <name evidence="8" type="ORF">JJB74_18955</name>
</gene>
<feature type="transmembrane region" description="Helical" evidence="7">
    <location>
        <begin position="150"/>
        <end position="169"/>
    </location>
</feature>
<protein>
    <recommendedName>
        <fullName evidence="10">Polysaccharide biosynthesis protein</fullName>
    </recommendedName>
</protein>
<dbReference type="AlphaFoldDB" id="A0A934SUA7"/>
<feature type="transmembrane region" description="Helical" evidence="7">
    <location>
        <begin position="432"/>
        <end position="449"/>
    </location>
</feature>
<dbReference type="EMBL" id="JAEPBG010000008">
    <property type="protein sequence ID" value="MBK4736710.1"/>
    <property type="molecule type" value="Genomic_DNA"/>
</dbReference>
<feature type="transmembrane region" description="Helical" evidence="7">
    <location>
        <begin position="21"/>
        <end position="48"/>
    </location>
</feature>
<evidence type="ECO:0000256" key="1">
    <source>
        <dbReference type="ARBA" id="ARBA00004651"/>
    </source>
</evidence>
<feature type="transmembrane region" description="Helical" evidence="7">
    <location>
        <begin position="338"/>
        <end position="356"/>
    </location>
</feature>
<keyword evidence="9" id="KW-1185">Reference proteome</keyword>
<evidence type="ECO:0000256" key="4">
    <source>
        <dbReference type="ARBA" id="ARBA00022692"/>
    </source>
</evidence>
<evidence type="ECO:0000256" key="5">
    <source>
        <dbReference type="ARBA" id="ARBA00022989"/>
    </source>
</evidence>
<feature type="transmembrane region" description="Helical" evidence="7">
    <location>
        <begin position="368"/>
        <end position="393"/>
    </location>
</feature>
<sequence length="469" mass="50937">MQTIMLMQPLRRLLRRADIDLAIGYTLINRIWMLGSNAVTMLFIVHFLDGTQQGLYFTFLTLLGLHIVFDFGFSYTITQWVAREGAQLSRLPDGAETLSADTAVRARVGALLGQAAPRVLALAMAFLVFALVTGYWLFGSDGRIARGDWLLPWLLVCLLTTLRILLLSVEGTLEGLGRVELVARARLAGLVSGTVAMWIIMLAGGALYGMVASAGLLFAVPLAIYLRRFHKLFHHLAAAARANRGAWDWKAQVWPFQWKYAISTLSTLLVLNLFNPAVFHFQGAEAAGRFGLGLSIANSVAGFMSVWLNCKVPLISSLTAGQRHDELRALFRSTKRNALAVAILAGSAALLLVTLLKEVDPALGARIPAMTTLAVLLLAAVLQQYILTVAVFARAQKREPLLVSSLIIALITPCILPFLVGAWGALGAGVSYLLPVLFISAPCSYRINCRVQAAMRGQRRAMCDHGGAP</sequence>
<name>A0A934SUA7_9BURK</name>
<feature type="transmembrane region" description="Helical" evidence="7">
    <location>
        <begin position="119"/>
        <end position="138"/>
    </location>
</feature>
<dbReference type="PANTHER" id="PTHR30250:SF10">
    <property type="entry name" value="LIPOPOLYSACCHARIDE BIOSYNTHESIS PROTEIN WZXC"/>
    <property type="match status" value="1"/>
</dbReference>
<evidence type="ECO:0008006" key="10">
    <source>
        <dbReference type="Google" id="ProtNLM"/>
    </source>
</evidence>
<dbReference type="Proteomes" id="UP000622890">
    <property type="component" value="Unassembled WGS sequence"/>
</dbReference>
<keyword evidence="3" id="KW-1003">Cell membrane</keyword>
<comment type="caution">
    <text evidence="8">The sequence shown here is derived from an EMBL/GenBank/DDBJ whole genome shotgun (WGS) entry which is preliminary data.</text>
</comment>
<dbReference type="GO" id="GO:0005886">
    <property type="term" value="C:plasma membrane"/>
    <property type="evidence" value="ECO:0007669"/>
    <property type="project" value="UniProtKB-SubCell"/>
</dbReference>
<evidence type="ECO:0000313" key="9">
    <source>
        <dbReference type="Proteomes" id="UP000622890"/>
    </source>
</evidence>
<comment type="subcellular location">
    <subcellularLocation>
        <location evidence="1">Cell membrane</location>
        <topology evidence="1">Multi-pass membrane protein</topology>
    </subcellularLocation>
</comment>
<feature type="transmembrane region" description="Helical" evidence="7">
    <location>
        <begin position="405"/>
        <end position="426"/>
    </location>
</feature>
<dbReference type="RefSeq" id="WP_200594397.1">
    <property type="nucleotide sequence ID" value="NZ_JAEPBG010000008.1"/>
</dbReference>
<reference evidence="8" key="1">
    <citation type="submission" date="2021-01" db="EMBL/GenBank/DDBJ databases">
        <title>Genome sequence of strain Noviherbaspirillum sp. DKR-6.</title>
        <authorList>
            <person name="Chaudhary D.K."/>
        </authorList>
    </citation>
    <scope>NUCLEOTIDE SEQUENCE</scope>
    <source>
        <strain evidence="8">DKR-6</strain>
    </source>
</reference>
<evidence type="ECO:0000256" key="3">
    <source>
        <dbReference type="ARBA" id="ARBA00022475"/>
    </source>
</evidence>
<evidence type="ECO:0000313" key="8">
    <source>
        <dbReference type="EMBL" id="MBK4736710.1"/>
    </source>
</evidence>
<keyword evidence="6 7" id="KW-0472">Membrane</keyword>
<accession>A0A934SUA7</accession>
<dbReference type="PANTHER" id="PTHR30250">
    <property type="entry name" value="PST FAMILY PREDICTED COLANIC ACID TRANSPORTER"/>
    <property type="match status" value="1"/>
</dbReference>
<keyword evidence="5 7" id="KW-1133">Transmembrane helix</keyword>
<feature type="transmembrane region" description="Helical" evidence="7">
    <location>
        <begin position="206"/>
        <end position="226"/>
    </location>
</feature>
<evidence type="ECO:0000256" key="6">
    <source>
        <dbReference type="ARBA" id="ARBA00023136"/>
    </source>
</evidence>
<proteinExistence type="inferred from homology"/>
<dbReference type="InterPro" id="IPR050833">
    <property type="entry name" value="Poly_Biosynth_Transport"/>
</dbReference>
<feature type="transmembrane region" description="Helical" evidence="7">
    <location>
        <begin position="54"/>
        <end position="73"/>
    </location>
</feature>
<keyword evidence="4 7" id="KW-0812">Transmembrane</keyword>